<organism evidence="1 2">
    <name type="scientific">Chlorella vulgaris</name>
    <name type="common">Green alga</name>
    <dbReference type="NCBI Taxonomy" id="3077"/>
    <lineage>
        <taxon>Eukaryota</taxon>
        <taxon>Viridiplantae</taxon>
        <taxon>Chlorophyta</taxon>
        <taxon>core chlorophytes</taxon>
        <taxon>Trebouxiophyceae</taxon>
        <taxon>Chlorellales</taxon>
        <taxon>Chlorellaceae</taxon>
        <taxon>Chlorella clade</taxon>
        <taxon>Chlorella</taxon>
    </lineage>
</organism>
<reference evidence="1" key="2">
    <citation type="submission" date="2020-11" db="EMBL/GenBank/DDBJ databases">
        <authorList>
            <person name="Cecchin M."/>
            <person name="Marcolungo L."/>
            <person name="Rossato M."/>
            <person name="Girolomoni L."/>
            <person name="Cosentino E."/>
            <person name="Cuine S."/>
            <person name="Li-Beisson Y."/>
            <person name="Delledonne M."/>
            <person name="Ballottari M."/>
        </authorList>
    </citation>
    <scope>NUCLEOTIDE SEQUENCE</scope>
    <source>
        <strain evidence="1">211/11P</strain>
        <tissue evidence="1">Whole cell</tissue>
    </source>
</reference>
<name>A0A9D4YYP0_CHLVU</name>
<evidence type="ECO:0000313" key="1">
    <source>
        <dbReference type="EMBL" id="KAI3433518.1"/>
    </source>
</evidence>
<dbReference type="OrthoDB" id="442460at2759"/>
<protein>
    <submittedName>
        <fullName evidence="1">Uncharacterized protein</fullName>
    </submittedName>
</protein>
<reference evidence="1" key="1">
    <citation type="journal article" date="2019" name="Plant J.">
        <title>Chlorella vulgaris genome assembly and annotation reveals the molecular basis for metabolic acclimation to high light conditions.</title>
        <authorList>
            <person name="Cecchin M."/>
            <person name="Marcolungo L."/>
            <person name="Rossato M."/>
            <person name="Girolomoni L."/>
            <person name="Cosentino E."/>
            <person name="Cuine S."/>
            <person name="Li-Beisson Y."/>
            <person name="Delledonne M."/>
            <person name="Ballottari M."/>
        </authorList>
    </citation>
    <scope>NUCLEOTIDE SEQUENCE</scope>
    <source>
        <strain evidence="1">211/11P</strain>
    </source>
</reference>
<proteinExistence type="predicted"/>
<dbReference type="Proteomes" id="UP001055712">
    <property type="component" value="Unassembled WGS sequence"/>
</dbReference>
<keyword evidence="2" id="KW-1185">Reference proteome</keyword>
<gene>
    <name evidence="1" type="ORF">D9Q98_003328</name>
</gene>
<dbReference type="EMBL" id="SIDB01000004">
    <property type="protein sequence ID" value="KAI3433518.1"/>
    <property type="molecule type" value="Genomic_DNA"/>
</dbReference>
<comment type="caution">
    <text evidence="1">The sequence shown here is derived from an EMBL/GenBank/DDBJ whole genome shotgun (WGS) entry which is preliminary data.</text>
</comment>
<sequence>MSAVLRLAARLGQALLPPPRPAPIPPLELERIAHLQAQLVHYLQRLRAAEEQCRAGNETSAARAALLATVGFELELRASSIPGAGRGVFMTAGSCPDTAVLTLYPGLIRDLSSFVTEVDTSAPDEAFAPIPPSFTLNNSYLLQLCCRGRTWLVDGRPCGVSARNFLGVAAGSSAVNSSWLELEQPGNVEKRQAGLIAKQAALGNMVNHCNEAGASAAFDMIPLPNSLPLSLRRLLPSLTACANRAEEGLCVPLLVARRHISVQPSDPVELLVDYGVTNPNALGYHL</sequence>
<evidence type="ECO:0000313" key="2">
    <source>
        <dbReference type="Proteomes" id="UP001055712"/>
    </source>
</evidence>
<accession>A0A9D4YYP0</accession>
<dbReference type="AlphaFoldDB" id="A0A9D4YYP0"/>